<dbReference type="EC" id="1.7.2.1" evidence="6 18"/>
<feature type="binding site" description="type 1 copper site" evidence="17">
    <location>
        <position position="137"/>
    </location>
    <ligand>
        <name>Cu cation</name>
        <dbReference type="ChEBI" id="CHEBI:23378"/>
        <label>1</label>
    </ligand>
</feature>
<evidence type="ECO:0000256" key="7">
    <source>
        <dbReference type="ARBA" id="ARBA00017290"/>
    </source>
</evidence>
<feature type="domain" description="Plastocyanin-like" evidence="20">
    <location>
        <begin position="218"/>
        <end position="367"/>
    </location>
</feature>
<keyword evidence="15" id="KW-0534">Nitrate assimilation</keyword>
<evidence type="ECO:0000256" key="15">
    <source>
        <dbReference type="ARBA" id="ARBA00023063"/>
    </source>
</evidence>
<accession>A0A3M6R7C9</accession>
<comment type="caution">
    <text evidence="22">The sequence shown here is derived from an EMBL/GenBank/DDBJ whole genome shotgun (WGS) entry which is preliminary data.</text>
</comment>
<dbReference type="InterPro" id="IPR001287">
    <property type="entry name" value="NO2-reductase_Cu"/>
</dbReference>
<dbReference type="InterPro" id="IPR008972">
    <property type="entry name" value="Cupredoxin"/>
</dbReference>
<evidence type="ECO:0000256" key="5">
    <source>
        <dbReference type="ARBA" id="ARBA00011233"/>
    </source>
</evidence>
<dbReference type="Pfam" id="PF00394">
    <property type="entry name" value="Cu-oxidase"/>
    <property type="match status" value="1"/>
</dbReference>
<keyword evidence="9 17" id="KW-0479">Metal-binding</keyword>
<feature type="compositionally biased region" description="Basic and acidic residues" evidence="19">
    <location>
        <begin position="387"/>
        <end position="397"/>
    </location>
</feature>
<comment type="cofactor">
    <cofactor evidence="18">
        <name>Cu(2+)</name>
        <dbReference type="ChEBI" id="CHEBI:29036"/>
    </cofactor>
    <text evidence="18">Binds 1 Cu(+) ion.</text>
</comment>
<sequence length="435" mass="46831">MTPSLSSLRLSLLSLAVAASAMALPAWAQDAEGAPFTGGLPGYEVTPAPREIATLERVRQELVAPPRVPEHSQQSPARPRVVQVDLRVEEKEIEVEPGVFMWAFTFNGSVPGPLIVVHEGDYVEVKLQNPAHNQLVHNIDFHASTGALGAGDLTHVAPGQEVVVRFKADKPGIFIYHCAPGASMVPWHVVHGMNGAIVVLPKGGLKDKHGKPLRYDKAYYIGEQDFYLPKDAQGHYKRYASAVESFNDDKEVMDKLVPTHVVFGDRKEAYTGENALTAKVGESVMFFHSQANRPSYPHLIGGHGDYVWERGNLADAPAHDLESWVISAGSAGAALYTFRQPGVYVYLSHNLIEAFNLGALAEVKVDGRWDNGLMEQLVPPRDMAPAKADETKADEAKASPAAAQTDSAPNAAPAPAPAASSDAKSEAKSEASGQR</sequence>
<organism evidence="22 23">
    <name type="scientific">Allofranklinella schreckenbergeri</name>
    <dbReference type="NCBI Taxonomy" id="1076744"/>
    <lineage>
        <taxon>Bacteria</taxon>
        <taxon>Pseudomonadati</taxon>
        <taxon>Pseudomonadota</taxon>
        <taxon>Betaproteobacteria</taxon>
        <taxon>Burkholderiales</taxon>
        <taxon>Comamonadaceae</taxon>
        <taxon>Allofranklinella</taxon>
    </lineage>
</organism>
<evidence type="ECO:0000256" key="2">
    <source>
        <dbReference type="ARBA" id="ARBA00004418"/>
    </source>
</evidence>
<evidence type="ECO:0000256" key="11">
    <source>
        <dbReference type="ARBA" id="ARBA00022764"/>
    </source>
</evidence>
<keyword evidence="8" id="KW-0285">Flavoprotein</keyword>
<dbReference type="GO" id="GO:0005507">
    <property type="term" value="F:copper ion binding"/>
    <property type="evidence" value="ECO:0007669"/>
    <property type="project" value="InterPro"/>
</dbReference>
<gene>
    <name evidence="22" type="primary">nirK</name>
    <name evidence="22" type="ORF">EBQ24_02245</name>
</gene>
<feature type="binding site" description="type 1 copper site" evidence="17">
    <location>
        <position position="193"/>
    </location>
    <ligand>
        <name>Cu cation</name>
        <dbReference type="ChEBI" id="CHEBI:23378"/>
        <label>1</label>
    </ligand>
</feature>
<evidence type="ECO:0000256" key="18">
    <source>
        <dbReference type="RuleBase" id="RU365025"/>
    </source>
</evidence>
<dbReference type="Gene3D" id="2.60.40.420">
    <property type="entry name" value="Cupredoxins - blue copper proteins"/>
    <property type="match status" value="2"/>
</dbReference>
<evidence type="ECO:0000256" key="12">
    <source>
        <dbReference type="ARBA" id="ARBA00022827"/>
    </source>
</evidence>
<feature type="compositionally biased region" description="Low complexity" evidence="19">
    <location>
        <begin position="398"/>
        <end position="422"/>
    </location>
</feature>
<comment type="cofactor">
    <cofactor evidence="1">
        <name>FAD</name>
        <dbReference type="ChEBI" id="CHEBI:57692"/>
    </cofactor>
</comment>
<name>A0A3M6R7C9_9BURK</name>
<dbReference type="GO" id="GO:0050421">
    <property type="term" value="F:nitrite reductase (NO-forming) activity"/>
    <property type="evidence" value="ECO:0007669"/>
    <property type="project" value="UniProtKB-EC"/>
</dbReference>
<evidence type="ECO:0000313" key="23">
    <source>
        <dbReference type="Proteomes" id="UP000281171"/>
    </source>
</evidence>
<feature type="binding site" description="type 1 copper site" evidence="17">
    <location>
        <position position="142"/>
    </location>
    <ligand>
        <name>Cu cation</name>
        <dbReference type="ChEBI" id="CHEBI:23378"/>
        <label>1</label>
    </ligand>
</feature>
<dbReference type="NCBIfam" id="TIGR02376">
    <property type="entry name" value="Cu_nitrite_red"/>
    <property type="match status" value="1"/>
</dbReference>
<evidence type="ECO:0000259" key="20">
    <source>
        <dbReference type="Pfam" id="PF00394"/>
    </source>
</evidence>
<dbReference type="AlphaFoldDB" id="A0A3M6R7C9"/>
<dbReference type="GO" id="GO:0019333">
    <property type="term" value="P:denitrification pathway"/>
    <property type="evidence" value="ECO:0007669"/>
    <property type="project" value="UniProtKB-UniPathway"/>
</dbReference>
<feature type="region of interest" description="Disordered" evidence="19">
    <location>
        <begin position="376"/>
        <end position="435"/>
    </location>
</feature>
<dbReference type="CDD" id="cd11020">
    <property type="entry name" value="CuRO_1_CuNIR"/>
    <property type="match status" value="1"/>
</dbReference>
<dbReference type="RefSeq" id="WP_122247522.1">
    <property type="nucleotide sequence ID" value="NZ_RDQK01000004.1"/>
</dbReference>
<evidence type="ECO:0000256" key="10">
    <source>
        <dbReference type="ARBA" id="ARBA00022737"/>
    </source>
</evidence>
<evidence type="ECO:0000256" key="16">
    <source>
        <dbReference type="ARBA" id="ARBA00049340"/>
    </source>
</evidence>
<dbReference type="GO" id="GO:0042597">
    <property type="term" value="C:periplasmic space"/>
    <property type="evidence" value="ECO:0007669"/>
    <property type="project" value="UniProtKB-SubCell"/>
</dbReference>
<feature type="signal peptide" evidence="18">
    <location>
        <begin position="1"/>
        <end position="28"/>
    </location>
</feature>
<evidence type="ECO:0000256" key="9">
    <source>
        <dbReference type="ARBA" id="ARBA00022723"/>
    </source>
</evidence>
<dbReference type="InterPro" id="IPR045087">
    <property type="entry name" value="Cu-oxidase_fam"/>
</dbReference>
<dbReference type="GO" id="GO:0042128">
    <property type="term" value="P:nitrate assimilation"/>
    <property type="evidence" value="ECO:0007669"/>
    <property type="project" value="UniProtKB-KW"/>
</dbReference>
<comment type="pathway">
    <text evidence="3">Nitrogen metabolism; nitrate reduction (denitrification); dinitrogen from nitrate: step 2/4.</text>
</comment>
<dbReference type="UniPathway" id="UPA00652">
    <property type="reaction ID" value="UER00707"/>
</dbReference>
<evidence type="ECO:0000256" key="1">
    <source>
        <dbReference type="ARBA" id="ARBA00001974"/>
    </source>
</evidence>
<feature type="binding site" description="type 1 copper site" evidence="17">
    <location>
        <position position="349"/>
    </location>
    <ligand>
        <name>Cu cation</name>
        <dbReference type="ChEBI" id="CHEBI:23378"/>
        <label>1</label>
    </ligand>
</feature>
<evidence type="ECO:0000256" key="8">
    <source>
        <dbReference type="ARBA" id="ARBA00022630"/>
    </source>
</evidence>
<dbReference type="Proteomes" id="UP000281171">
    <property type="component" value="Unassembled WGS sequence"/>
</dbReference>
<dbReference type="Pfam" id="PF07732">
    <property type="entry name" value="Cu-oxidase_3"/>
    <property type="match status" value="1"/>
</dbReference>
<dbReference type="EMBL" id="RDQK01000004">
    <property type="protein sequence ID" value="RMX11262.1"/>
    <property type="molecule type" value="Genomic_DNA"/>
</dbReference>
<evidence type="ECO:0000256" key="17">
    <source>
        <dbReference type="PIRSR" id="PIRSR601287-1"/>
    </source>
</evidence>
<feature type="binding site" description="type 1 copper site" evidence="17">
    <location>
        <position position="177"/>
    </location>
    <ligand>
        <name>Cu cation</name>
        <dbReference type="ChEBI" id="CHEBI:23378"/>
        <label>1</label>
    </ligand>
</feature>
<dbReference type="InterPro" id="IPR011707">
    <property type="entry name" value="Cu-oxidase-like_N"/>
</dbReference>
<feature type="binding site" description="type 1 copper site" evidence="17">
    <location>
        <position position="188"/>
    </location>
    <ligand>
        <name>Cu cation</name>
        <dbReference type="ChEBI" id="CHEBI:23378"/>
        <label>1</label>
    </ligand>
</feature>
<keyword evidence="13 18" id="KW-0560">Oxidoreductase</keyword>
<comment type="subcellular location">
    <subcellularLocation>
        <location evidence="2">Periplasm</location>
    </subcellularLocation>
</comment>
<keyword evidence="14 17" id="KW-0186">Copper</keyword>
<evidence type="ECO:0000256" key="13">
    <source>
        <dbReference type="ARBA" id="ARBA00023002"/>
    </source>
</evidence>
<reference evidence="22 23" key="1">
    <citation type="submission" date="2018-10" db="EMBL/GenBank/DDBJ databases">
        <title>Comamonadaceae CDC group NO-1 genome sequencing and assembly.</title>
        <authorList>
            <person name="Bernier A.-M."/>
            <person name="Bernard K."/>
        </authorList>
    </citation>
    <scope>NUCLEOTIDE SEQUENCE [LARGE SCALE GENOMIC DNA]</scope>
    <source>
        <strain evidence="22 23">NML180581</strain>
    </source>
</reference>
<proteinExistence type="inferred from homology"/>
<evidence type="ECO:0000256" key="19">
    <source>
        <dbReference type="SAM" id="MobiDB-lite"/>
    </source>
</evidence>
<evidence type="ECO:0000256" key="14">
    <source>
        <dbReference type="ARBA" id="ARBA00023008"/>
    </source>
</evidence>
<feature type="binding site" description="type 1 copper site" evidence="17">
    <location>
        <position position="178"/>
    </location>
    <ligand>
        <name>Cu cation</name>
        <dbReference type="ChEBI" id="CHEBI:23378"/>
        <label>1</label>
    </ligand>
</feature>
<evidence type="ECO:0000313" key="22">
    <source>
        <dbReference type="EMBL" id="RMX11262.1"/>
    </source>
</evidence>
<evidence type="ECO:0000256" key="6">
    <source>
        <dbReference type="ARBA" id="ARBA00011882"/>
    </source>
</evidence>
<dbReference type="InterPro" id="IPR001117">
    <property type="entry name" value="Cu-oxidase_2nd"/>
</dbReference>
<keyword evidence="10" id="KW-0677">Repeat</keyword>
<comment type="similarity">
    <text evidence="4 18">Belongs to the multicopper oxidase family.</text>
</comment>
<comment type="subunit">
    <text evidence="5 18">Homotrimer.</text>
</comment>
<feature type="domain" description="Plastocyanin-like" evidence="21">
    <location>
        <begin position="88"/>
        <end position="202"/>
    </location>
</feature>
<keyword evidence="12" id="KW-0274">FAD</keyword>
<dbReference type="PANTHER" id="PTHR11709:SF394">
    <property type="entry name" value="FI03373P-RELATED"/>
    <property type="match status" value="1"/>
</dbReference>
<comment type="catalytic activity">
    <reaction evidence="16 18">
        <text>nitric oxide + Fe(III)-[cytochrome c] + H2O = Fe(II)-[cytochrome c] + nitrite + 2 H(+)</text>
        <dbReference type="Rhea" id="RHEA:15233"/>
        <dbReference type="Rhea" id="RHEA-COMP:10350"/>
        <dbReference type="Rhea" id="RHEA-COMP:14399"/>
        <dbReference type="ChEBI" id="CHEBI:15377"/>
        <dbReference type="ChEBI" id="CHEBI:15378"/>
        <dbReference type="ChEBI" id="CHEBI:16301"/>
        <dbReference type="ChEBI" id="CHEBI:16480"/>
        <dbReference type="ChEBI" id="CHEBI:29033"/>
        <dbReference type="ChEBI" id="CHEBI:29034"/>
        <dbReference type="EC" id="1.7.2.1"/>
    </reaction>
</comment>
<evidence type="ECO:0000256" key="3">
    <source>
        <dbReference type="ARBA" id="ARBA00005127"/>
    </source>
</evidence>
<dbReference type="SUPFAM" id="SSF49503">
    <property type="entry name" value="Cupredoxins"/>
    <property type="match status" value="2"/>
</dbReference>
<keyword evidence="18" id="KW-0732">Signal</keyword>
<keyword evidence="11" id="KW-0574">Periplasm</keyword>
<dbReference type="PRINTS" id="PR00695">
    <property type="entry name" value="CUNO2RDTASE"/>
</dbReference>
<evidence type="ECO:0000256" key="4">
    <source>
        <dbReference type="ARBA" id="ARBA00010609"/>
    </source>
</evidence>
<evidence type="ECO:0000259" key="21">
    <source>
        <dbReference type="Pfam" id="PF07732"/>
    </source>
</evidence>
<dbReference type="PANTHER" id="PTHR11709">
    <property type="entry name" value="MULTI-COPPER OXIDASE"/>
    <property type="match status" value="1"/>
</dbReference>
<feature type="chain" id="PRO_5017850321" description="Copper-containing nitrite reductase" evidence="18">
    <location>
        <begin position="29"/>
        <end position="435"/>
    </location>
</feature>
<protein>
    <recommendedName>
        <fullName evidence="7 18">Copper-containing nitrite reductase</fullName>
        <ecNumber evidence="6 18">1.7.2.1</ecNumber>
    </recommendedName>
</protein>
<comment type="cofactor">
    <cofactor evidence="18">
        <name>Cu(+)</name>
        <dbReference type="ChEBI" id="CHEBI:49552"/>
    </cofactor>
    <text evidence="18">Binds 1 Cu(+) ion.</text>
</comment>